<feature type="region of interest" description="Disordered" evidence="1">
    <location>
        <begin position="717"/>
        <end position="808"/>
    </location>
</feature>
<feature type="compositionally biased region" description="Pro residues" evidence="1">
    <location>
        <begin position="793"/>
        <end position="808"/>
    </location>
</feature>
<keyword evidence="3" id="KW-1185">Reference proteome</keyword>
<reference evidence="2 3" key="1">
    <citation type="submission" date="2021-04" db="EMBL/GenBank/DDBJ databases">
        <authorList>
            <person name="De Guttry C."/>
            <person name="Zahm M."/>
            <person name="Klopp C."/>
            <person name="Cabau C."/>
            <person name="Louis A."/>
            <person name="Berthelot C."/>
            <person name="Parey E."/>
            <person name="Roest Crollius H."/>
            <person name="Montfort J."/>
            <person name="Robinson-Rechavi M."/>
            <person name="Bucao C."/>
            <person name="Bouchez O."/>
            <person name="Gislard M."/>
            <person name="Lluch J."/>
            <person name="Milhes M."/>
            <person name="Lampietro C."/>
            <person name="Lopez Roques C."/>
            <person name="Donnadieu C."/>
            <person name="Braasch I."/>
            <person name="Desvignes T."/>
            <person name="Postlethwait J."/>
            <person name="Bobe J."/>
            <person name="Wedekind C."/>
            <person name="Guiguen Y."/>
        </authorList>
    </citation>
    <scope>NUCLEOTIDE SEQUENCE [LARGE SCALE GENOMIC DNA]</scope>
    <source>
        <strain evidence="2">Cs_M1</strain>
        <tissue evidence="2">Blood</tissue>
    </source>
</reference>
<evidence type="ECO:0000313" key="3">
    <source>
        <dbReference type="Proteomes" id="UP001356427"/>
    </source>
</evidence>
<dbReference type="AlphaFoldDB" id="A0AAN8KKR6"/>
<dbReference type="PANTHER" id="PTHR47773:SF1">
    <property type="entry name" value="C2H2-TYPE DOMAIN-CONTAINING PROTEIN"/>
    <property type="match status" value="1"/>
</dbReference>
<proteinExistence type="predicted"/>
<evidence type="ECO:0000313" key="2">
    <source>
        <dbReference type="EMBL" id="KAK6285168.1"/>
    </source>
</evidence>
<gene>
    <name evidence="2" type="ORF">J4Q44_G00390060</name>
</gene>
<organism evidence="2 3">
    <name type="scientific">Coregonus suidteri</name>
    <dbReference type="NCBI Taxonomy" id="861788"/>
    <lineage>
        <taxon>Eukaryota</taxon>
        <taxon>Metazoa</taxon>
        <taxon>Chordata</taxon>
        <taxon>Craniata</taxon>
        <taxon>Vertebrata</taxon>
        <taxon>Euteleostomi</taxon>
        <taxon>Actinopterygii</taxon>
        <taxon>Neopterygii</taxon>
        <taxon>Teleostei</taxon>
        <taxon>Protacanthopterygii</taxon>
        <taxon>Salmoniformes</taxon>
        <taxon>Salmonidae</taxon>
        <taxon>Coregoninae</taxon>
        <taxon>Coregonus</taxon>
    </lineage>
</organism>
<dbReference type="Proteomes" id="UP001356427">
    <property type="component" value="Unassembled WGS sequence"/>
</dbReference>
<accession>A0AAN8KKR6</accession>
<name>A0AAN8KKR6_9TELE</name>
<feature type="non-terminal residue" evidence="2">
    <location>
        <position position="808"/>
    </location>
</feature>
<dbReference type="EMBL" id="JAGTTL010000790">
    <property type="protein sequence ID" value="KAK6285168.1"/>
    <property type="molecule type" value="Genomic_DNA"/>
</dbReference>
<protein>
    <submittedName>
        <fullName evidence="2">Uncharacterized protein</fullName>
    </submittedName>
</protein>
<evidence type="ECO:0000256" key="1">
    <source>
        <dbReference type="SAM" id="MobiDB-lite"/>
    </source>
</evidence>
<comment type="caution">
    <text evidence="2">The sequence shown here is derived from an EMBL/GenBank/DDBJ whole genome shotgun (WGS) entry which is preliminary data.</text>
</comment>
<sequence length="808" mass="89747">MKGVITSTYGRILKMDSTKKITKKLAGSIGDTAAWMSNIGNELGQVLNSVLTTGEGAGLEELCQGIVTRYENAGQAEPEAIYVDRDCCSQSGVSSVLRLFRPWKFVVCLDVFHFMRRFNCGLTTEHHPLYGTFCSKLSACIFEWDQEDVQRLKEAKKGEWKSSHGGNAPTEALLLASISTGEMAKHCRRRTRAVEEIRVMISGLLESMWELTDTTGLRLVNPDSMHHVWEVQQKHLECIQDPAGVELYTKTGTLQKGGKVLDVLRCGRGSSSLESFHRHQCAFVPGFRCNALHTQMYMLEGVSRWNMNRAKEAVAVVGASTLRTFDVRLMSHLNSMSQRVLGCSLVPEFTPPGKPTGERIAVEYLLAQSNRGDLLVPQQLPEIPTEELEDDGGEPDVTVCQVADLRVGDPDPPICAVEAQVTLEGDSGPRSLDEDIIVEEDDTQDSTSDQNSRCDSRGVLGWDAVDDLAAYLVGLNRTITALSSKEEADIVHLYMALPAMDKEPLRFGQKARKKTVAGPWRAPRKPSGSAPGQQAAERLFMTHGQAAQDPEVHRVSECVCLRLLKEFQQAPNRPKDTRSRTLPIPQSIVVAYSHLKQLLEDSRVVLEKTNVVLIPVNNTTISSWLLRRDKRKDRDMLLQGTILPKRFELAKDSLPEAQTLPAAPVQHGHEAMVFEEPENREGEAVIRPRHSVRSALAQHYQPGSYVWHGNLPPPPSPAWASYQQGHLPPPPPPSPAWASYQQGHLPPPPSPAWDSYQQDYMPPPPSPAWPSYQQDYLPPPPSPAWPSYQQDYLPPPPSPAWPSYQPPP</sequence>
<feature type="region of interest" description="Disordered" evidence="1">
    <location>
        <begin position="514"/>
        <end position="533"/>
    </location>
</feature>
<dbReference type="PANTHER" id="PTHR47773">
    <property type="entry name" value="SI:DKEY-9I5.2-RELATED"/>
    <property type="match status" value="1"/>
</dbReference>